<comment type="caution">
    <text evidence="1">The sequence shown here is derived from an EMBL/GenBank/DDBJ whole genome shotgun (WGS) entry which is preliminary data.</text>
</comment>
<gene>
    <name evidence="1" type="ORF">GCM10022235_16080</name>
</gene>
<proteinExistence type="predicted"/>
<dbReference type="Proteomes" id="UP001501222">
    <property type="component" value="Unassembled WGS sequence"/>
</dbReference>
<dbReference type="EMBL" id="BAABAA010000002">
    <property type="protein sequence ID" value="GAA3549237.1"/>
    <property type="molecule type" value="Genomic_DNA"/>
</dbReference>
<name>A0ABP6WDU0_9ACTN</name>
<evidence type="ECO:0008006" key="3">
    <source>
        <dbReference type="Google" id="ProtNLM"/>
    </source>
</evidence>
<organism evidence="1 2">
    <name type="scientific">Kribbella ginsengisoli</name>
    <dbReference type="NCBI Taxonomy" id="363865"/>
    <lineage>
        <taxon>Bacteria</taxon>
        <taxon>Bacillati</taxon>
        <taxon>Actinomycetota</taxon>
        <taxon>Actinomycetes</taxon>
        <taxon>Propionibacteriales</taxon>
        <taxon>Kribbellaceae</taxon>
        <taxon>Kribbella</taxon>
    </lineage>
</organism>
<accession>A0ABP6WDU0</accession>
<keyword evidence="2" id="KW-1185">Reference proteome</keyword>
<sequence>MGSDWEGRRKPGEVARAARAERARLTRQLFADQYGVASRRQLYAAGLSRWDVRAEVKAGRWRLTGPQTVSSKTGTLDQRGLWWTAVLEVGSQAALDGVTALQAAGLKGFDEPVLHVSMPKSGRPRSWPGARIHETRRRRPGDLTGAGLPRTRPAIAAVRGALWAVSDRQAALVLVMAVQQRLVKVDALTTAMDDVKRHRRRPLLLTVLRDLRDGAESLGELDFARLCRDAGLPEPDRQVLHDRPHGKAFVDAEWTEYGLIVEIDGIHHAEAPALIADALRQNDLTNNRSTVLRIPVLALRTEPARFVTQIRTALLARGWRGPATSEEVEQTSH</sequence>
<evidence type="ECO:0000313" key="1">
    <source>
        <dbReference type="EMBL" id="GAA3549237.1"/>
    </source>
</evidence>
<reference evidence="2" key="1">
    <citation type="journal article" date="2019" name="Int. J. Syst. Evol. Microbiol.">
        <title>The Global Catalogue of Microorganisms (GCM) 10K type strain sequencing project: providing services to taxonomists for standard genome sequencing and annotation.</title>
        <authorList>
            <consortium name="The Broad Institute Genomics Platform"/>
            <consortium name="The Broad Institute Genome Sequencing Center for Infectious Disease"/>
            <person name="Wu L."/>
            <person name="Ma J."/>
        </authorList>
    </citation>
    <scope>NUCLEOTIDE SEQUENCE [LARGE SCALE GENOMIC DNA]</scope>
    <source>
        <strain evidence="2">JCM 16928</strain>
    </source>
</reference>
<protein>
    <recommendedName>
        <fullName evidence="3">DUF559 domain-containing protein</fullName>
    </recommendedName>
</protein>
<dbReference type="RefSeq" id="WP_344838970.1">
    <property type="nucleotide sequence ID" value="NZ_BAABAA010000002.1"/>
</dbReference>
<evidence type="ECO:0000313" key="2">
    <source>
        <dbReference type="Proteomes" id="UP001501222"/>
    </source>
</evidence>